<name>A0ABQ3UI48_9CHLR</name>
<protein>
    <submittedName>
        <fullName evidence="1">Uncharacterized protein</fullName>
    </submittedName>
</protein>
<comment type="caution">
    <text evidence="1">The sequence shown here is derived from an EMBL/GenBank/DDBJ whole genome shotgun (WGS) entry which is preliminary data.</text>
</comment>
<sequence length="69" mass="6599">MGSGLPSSLEMEESWRVILCLGLAAGASCSVCEGSPGICFGHSAIAGVPCGAPKGTKGVPGIYGVGCGG</sequence>
<gene>
    <name evidence="1" type="ORF">KSB_08610</name>
</gene>
<accession>A0ABQ3UI48</accession>
<dbReference type="EMBL" id="BNJG01000001">
    <property type="protein sequence ID" value="GHO52386.1"/>
    <property type="molecule type" value="Genomic_DNA"/>
</dbReference>
<keyword evidence="2" id="KW-1185">Reference proteome</keyword>
<organism evidence="1 2">
    <name type="scientific">Ktedonobacter robiniae</name>
    <dbReference type="NCBI Taxonomy" id="2778365"/>
    <lineage>
        <taxon>Bacteria</taxon>
        <taxon>Bacillati</taxon>
        <taxon>Chloroflexota</taxon>
        <taxon>Ktedonobacteria</taxon>
        <taxon>Ktedonobacterales</taxon>
        <taxon>Ktedonobacteraceae</taxon>
        <taxon>Ktedonobacter</taxon>
    </lineage>
</organism>
<proteinExistence type="predicted"/>
<evidence type="ECO:0000313" key="2">
    <source>
        <dbReference type="Proteomes" id="UP000654345"/>
    </source>
</evidence>
<dbReference type="Proteomes" id="UP000654345">
    <property type="component" value="Unassembled WGS sequence"/>
</dbReference>
<evidence type="ECO:0000313" key="1">
    <source>
        <dbReference type="EMBL" id="GHO52386.1"/>
    </source>
</evidence>
<reference evidence="1 2" key="1">
    <citation type="journal article" date="2021" name="Int. J. Syst. Evol. Microbiol.">
        <title>Reticulibacter mediterranei gen. nov., sp. nov., within the new family Reticulibacteraceae fam. nov., and Ktedonospora formicarum gen. nov., sp. nov., Ktedonobacter robiniae sp. nov., Dictyobacter formicarum sp. nov. and Dictyobacter arantiisoli sp. nov., belonging to the class Ktedonobacteria.</title>
        <authorList>
            <person name="Yabe S."/>
            <person name="Zheng Y."/>
            <person name="Wang C.M."/>
            <person name="Sakai Y."/>
            <person name="Abe K."/>
            <person name="Yokota A."/>
            <person name="Donadio S."/>
            <person name="Cavaletti L."/>
            <person name="Monciardini P."/>
        </authorList>
    </citation>
    <scope>NUCLEOTIDE SEQUENCE [LARGE SCALE GENOMIC DNA]</scope>
    <source>
        <strain evidence="1 2">SOSP1-30</strain>
    </source>
</reference>